<protein>
    <recommendedName>
        <fullName evidence="4">Glycosyltransferase 2-like domain-containing protein</fullName>
    </recommendedName>
</protein>
<keyword evidence="3" id="KW-0808">Transferase</keyword>
<feature type="domain" description="Glycosyltransferase 2-like" evidence="4">
    <location>
        <begin position="17"/>
        <end position="177"/>
    </location>
</feature>
<dbReference type="Gene3D" id="3.90.550.10">
    <property type="entry name" value="Spore Coat Polysaccharide Biosynthesis Protein SpsA, Chain A"/>
    <property type="match status" value="1"/>
</dbReference>
<dbReference type="InterPro" id="IPR001173">
    <property type="entry name" value="Glyco_trans_2-like"/>
</dbReference>
<dbReference type="PANTHER" id="PTHR43685:SF5">
    <property type="entry name" value="GLYCOSYLTRANSFERASE EPSE-RELATED"/>
    <property type="match status" value="1"/>
</dbReference>
<dbReference type="SUPFAM" id="SSF53448">
    <property type="entry name" value="Nucleotide-diphospho-sugar transferases"/>
    <property type="match status" value="1"/>
</dbReference>
<sequence>MDKSMNKASCSTNPEITVLMSCYNAGRWLHEAIDSVLQQTFKNFEFIILDDGSEDETWNIIQSYCSRDKRIVAIRKENTGLADSLNVGIAHAKGTWIARLDADDLCEPTRLEEQIAFIRKNPEIVLLGTGFLEINDSGSVLKRHSYPAKHDQLLHRLKRSMAFFPHSSAFYRTDLVQRVHGYNPRIKRSEDTDLWLRLSEKGKLGCFKKPLVRIRKHSEQISLDQAGKRQLCDSTAARVCYFLRSSGIPDPSASNEEADWSSFLEWVENRIDQESVCEKRKAWNAARSEFLQAKNRLTGIIRFSNRLLHSSHTRELLSEKFFGSSLPQRLASEWVKHYIEEHS</sequence>
<accession>A0A9W6FX03</accession>
<evidence type="ECO:0000313" key="5">
    <source>
        <dbReference type="EMBL" id="GLI36456.1"/>
    </source>
</evidence>
<reference evidence="5" key="1">
    <citation type="submission" date="2022-12" db="EMBL/GenBank/DDBJ databases">
        <title>Reference genome sequencing for broad-spectrum identification of bacterial and archaeal isolates by mass spectrometry.</title>
        <authorList>
            <person name="Sekiguchi Y."/>
            <person name="Tourlousse D.M."/>
        </authorList>
    </citation>
    <scope>NUCLEOTIDE SEQUENCE</scope>
    <source>
        <strain evidence="5">ASRB1</strain>
    </source>
</reference>
<evidence type="ECO:0000256" key="3">
    <source>
        <dbReference type="ARBA" id="ARBA00022679"/>
    </source>
</evidence>
<dbReference type="GO" id="GO:0016757">
    <property type="term" value="F:glycosyltransferase activity"/>
    <property type="evidence" value="ECO:0007669"/>
    <property type="project" value="UniProtKB-KW"/>
</dbReference>
<evidence type="ECO:0000313" key="6">
    <source>
        <dbReference type="Proteomes" id="UP001144372"/>
    </source>
</evidence>
<keyword evidence="6" id="KW-1185">Reference proteome</keyword>
<dbReference type="Proteomes" id="UP001144372">
    <property type="component" value="Unassembled WGS sequence"/>
</dbReference>
<name>A0A9W6FX03_9BACT</name>
<dbReference type="InterPro" id="IPR050834">
    <property type="entry name" value="Glycosyltransf_2"/>
</dbReference>
<evidence type="ECO:0000256" key="2">
    <source>
        <dbReference type="ARBA" id="ARBA00022676"/>
    </source>
</evidence>
<organism evidence="5 6">
    <name type="scientific">Desulforhabdus amnigena</name>
    <dbReference type="NCBI Taxonomy" id="40218"/>
    <lineage>
        <taxon>Bacteria</taxon>
        <taxon>Pseudomonadati</taxon>
        <taxon>Thermodesulfobacteriota</taxon>
        <taxon>Syntrophobacteria</taxon>
        <taxon>Syntrophobacterales</taxon>
        <taxon>Syntrophobacteraceae</taxon>
        <taxon>Desulforhabdus</taxon>
    </lineage>
</organism>
<proteinExistence type="inferred from homology"/>
<dbReference type="PANTHER" id="PTHR43685">
    <property type="entry name" value="GLYCOSYLTRANSFERASE"/>
    <property type="match status" value="1"/>
</dbReference>
<comment type="caution">
    <text evidence="5">The sequence shown here is derived from an EMBL/GenBank/DDBJ whole genome shotgun (WGS) entry which is preliminary data.</text>
</comment>
<dbReference type="Pfam" id="PF00535">
    <property type="entry name" value="Glycos_transf_2"/>
    <property type="match status" value="1"/>
</dbReference>
<dbReference type="InterPro" id="IPR029044">
    <property type="entry name" value="Nucleotide-diphossugar_trans"/>
</dbReference>
<comment type="similarity">
    <text evidence="1">Belongs to the glycosyltransferase 2 family.</text>
</comment>
<keyword evidence="2" id="KW-0328">Glycosyltransferase</keyword>
<evidence type="ECO:0000256" key="1">
    <source>
        <dbReference type="ARBA" id="ARBA00006739"/>
    </source>
</evidence>
<dbReference type="EMBL" id="BSDR01000001">
    <property type="protein sequence ID" value="GLI36456.1"/>
    <property type="molecule type" value="Genomic_DNA"/>
</dbReference>
<dbReference type="AlphaFoldDB" id="A0A9W6FX03"/>
<gene>
    <name evidence="5" type="ORF">DAMNIGENAA_38890</name>
</gene>
<evidence type="ECO:0000259" key="4">
    <source>
        <dbReference type="Pfam" id="PF00535"/>
    </source>
</evidence>